<comment type="function">
    <text evidence="10">Catalyzes the attachment of proline to tRNA(Pro) in a two-step reaction: proline is first activated by ATP to form Pro-AMP and then transferred to the acceptor end of tRNA(Pro). As ProRS can inadvertently accommodate and process non-cognate amino acids such as alanine and cysteine, to avoid such errors it has two additional distinct editing activities against alanine. One activity is designated as 'pretransfer' editing and involves the tRNA(Pro)-independent hydrolysis of activated Ala-AMP. The other activity is designated 'posttransfer' editing and involves deacylation of mischarged Ala-tRNA(Pro). The misacylated Cys-tRNA(Pro) is not edited by ProRS.</text>
</comment>
<evidence type="ECO:0000313" key="13">
    <source>
        <dbReference type="Proteomes" id="UP000064137"/>
    </source>
</evidence>
<evidence type="ECO:0000256" key="5">
    <source>
        <dbReference type="ARBA" id="ARBA00022741"/>
    </source>
</evidence>
<dbReference type="InterPro" id="IPR036754">
    <property type="entry name" value="YbaK/aa-tRNA-synt-asso_dom_sf"/>
</dbReference>
<dbReference type="InterPro" id="IPR002316">
    <property type="entry name" value="Pro-tRNA-ligase_IIa"/>
</dbReference>
<dbReference type="FunFam" id="3.30.930.10:FF:000097">
    <property type="entry name" value="Proline--tRNA ligase"/>
    <property type="match status" value="1"/>
</dbReference>
<evidence type="ECO:0000256" key="10">
    <source>
        <dbReference type="HAMAP-Rule" id="MF_01569"/>
    </source>
</evidence>
<comment type="catalytic activity">
    <reaction evidence="9 10">
        <text>tRNA(Pro) + L-proline + ATP = L-prolyl-tRNA(Pro) + AMP + diphosphate</text>
        <dbReference type="Rhea" id="RHEA:14305"/>
        <dbReference type="Rhea" id="RHEA-COMP:9700"/>
        <dbReference type="Rhea" id="RHEA-COMP:9702"/>
        <dbReference type="ChEBI" id="CHEBI:30616"/>
        <dbReference type="ChEBI" id="CHEBI:33019"/>
        <dbReference type="ChEBI" id="CHEBI:60039"/>
        <dbReference type="ChEBI" id="CHEBI:78442"/>
        <dbReference type="ChEBI" id="CHEBI:78532"/>
        <dbReference type="ChEBI" id="CHEBI:456215"/>
        <dbReference type="EC" id="6.1.1.15"/>
    </reaction>
</comment>
<dbReference type="CDD" id="cd00779">
    <property type="entry name" value="ProRS_core_prok"/>
    <property type="match status" value="1"/>
</dbReference>
<dbReference type="GO" id="GO:0005829">
    <property type="term" value="C:cytosol"/>
    <property type="evidence" value="ECO:0007669"/>
    <property type="project" value="TreeGrafter"/>
</dbReference>
<accession>A0A0U4VLB1</accession>
<protein>
    <recommendedName>
        <fullName evidence="10">Proline--tRNA ligase</fullName>
        <ecNumber evidence="10">6.1.1.15</ecNumber>
    </recommendedName>
    <alternativeName>
        <fullName evidence="10">Prolyl-tRNA synthetase</fullName>
        <shortName evidence="10">ProRS</shortName>
    </alternativeName>
</protein>
<dbReference type="Pfam" id="PF04073">
    <property type="entry name" value="tRNA_edit"/>
    <property type="match status" value="1"/>
</dbReference>
<dbReference type="RefSeq" id="WP_059314152.1">
    <property type="nucleotide sequence ID" value="NZ_CP013987.1"/>
</dbReference>
<keyword evidence="4 10" id="KW-0436">Ligase</keyword>
<dbReference type="AlphaFoldDB" id="A0A0U4VLB1"/>
<dbReference type="GO" id="GO:0005524">
    <property type="term" value="F:ATP binding"/>
    <property type="evidence" value="ECO:0007669"/>
    <property type="project" value="UniProtKB-UniRule"/>
</dbReference>
<proteinExistence type="inferred from homology"/>
<feature type="domain" description="Aminoacyl-transfer RNA synthetases class-II family profile" evidence="11">
    <location>
        <begin position="38"/>
        <end position="466"/>
    </location>
</feature>
<comment type="domain">
    <text evidence="10">Consists of three domains: the N-terminal catalytic domain, the editing domain and the C-terminal anticodon-binding domain.</text>
</comment>
<evidence type="ECO:0000313" key="12">
    <source>
        <dbReference type="EMBL" id="ALZ83920.1"/>
    </source>
</evidence>
<evidence type="ECO:0000256" key="6">
    <source>
        <dbReference type="ARBA" id="ARBA00022840"/>
    </source>
</evidence>
<evidence type="ECO:0000256" key="8">
    <source>
        <dbReference type="ARBA" id="ARBA00023146"/>
    </source>
</evidence>
<dbReference type="OrthoDB" id="9809052at2"/>
<dbReference type="InterPro" id="IPR004500">
    <property type="entry name" value="Pro-tRNA-synth_IIa_bac-type"/>
</dbReference>
<dbReference type="CDD" id="cd04334">
    <property type="entry name" value="ProRS-INS"/>
    <property type="match status" value="1"/>
</dbReference>
<evidence type="ECO:0000256" key="2">
    <source>
        <dbReference type="ARBA" id="ARBA00011738"/>
    </source>
</evidence>
<dbReference type="InterPro" id="IPR036621">
    <property type="entry name" value="Anticodon-bd_dom_sf"/>
</dbReference>
<dbReference type="Gene3D" id="3.40.50.800">
    <property type="entry name" value="Anticodon-binding domain"/>
    <property type="match status" value="1"/>
</dbReference>
<dbReference type="Pfam" id="PF03129">
    <property type="entry name" value="HGTP_anticodon"/>
    <property type="match status" value="1"/>
</dbReference>
<dbReference type="PIRSF" id="PIRSF001535">
    <property type="entry name" value="ProRS_1"/>
    <property type="match status" value="1"/>
</dbReference>
<keyword evidence="6 10" id="KW-0067">ATP-binding</keyword>
<dbReference type="GO" id="GO:0002161">
    <property type="term" value="F:aminoacyl-tRNA deacylase activity"/>
    <property type="evidence" value="ECO:0007669"/>
    <property type="project" value="InterPro"/>
</dbReference>
<keyword evidence="7 10" id="KW-0648">Protein biosynthesis</keyword>
<dbReference type="PANTHER" id="PTHR42753:SF2">
    <property type="entry name" value="PROLINE--TRNA LIGASE"/>
    <property type="match status" value="1"/>
</dbReference>
<dbReference type="InterPro" id="IPR023717">
    <property type="entry name" value="Pro-tRNA-Synthase_IIa_type1"/>
</dbReference>
<dbReference type="InterPro" id="IPR006195">
    <property type="entry name" value="aa-tRNA-synth_II"/>
</dbReference>
<dbReference type="InterPro" id="IPR002314">
    <property type="entry name" value="aa-tRNA-synt_IIb"/>
</dbReference>
<dbReference type="Pfam" id="PF00587">
    <property type="entry name" value="tRNA-synt_2b"/>
    <property type="match status" value="1"/>
</dbReference>
<evidence type="ECO:0000256" key="1">
    <source>
        <dbReference type="ARBA" id="ARBA00004496"/>
    </source>
</evidence>
<keyword evidence="3 10" id="KW-0963">Cytoplasm</keyword>
<dbReference type="CDD" id="cd00861">
    <property type="entry name" value="ProRS_anticodon_short"/>
    <property type="match status" value="1"/>
</dbReference>
<keyword evidence="8 10" id="KW-0030">Aminoacyl-tRNA synthetase</keyword>
<name>A0A0U4VLB1_9PSED</name>
<dbReference type="InterPro" id="IPR050062">
    <property type="entry name" value="Pro-tRNA_synthetase"/>
</dbReference>
<dbReference type="GO" id="GO:0004827">
    <property type="term" value="F:proline-tRNA ligase activity"/>
    <property type="evidence" value="ECO:0007669"/>
    <property type="project" value="UniProtKB-UniRule"/>
</dbReference>
<evidence type="ECO:0000259" key="11">
    <source>
        <dbReference type="PROSITE" id="PS50862"/>
    </source>
</evidence>
<dbReference type="InterPro" id="IPR007214">
    <property type="entry name" value="YbaK/aa-tRNA-synth-assoc-dom"/>
</dbReference>
<dbReference type="InterPro" id="IPR033730">
    <property type="entry name" value="ProRS_core_prok"/>
</dbReference>
<comment type="similarity">
    <text evidence="10">Belongs to the class-II aminoacyl-tRNA synthetase family. ProS type 1 subfamily.</text>
</comment>
<dbReference type="Gene3D" id="3.30.930.10">
    <property type="entry name" value="Bira Bifunctional Protein, Domain 2"/>
    <property type="match status" value="2"/>
</dbReference>
<dbReference type="InterPro" id="IPR045864">
    <property type="entry name" value="aa-tRNA-synth_II/BPL/LPL"/>
</dbReference>
<dbReference type="NCBIfam" id="TIGR00409">
    <property type="entry name" value="proS_fam_II"/>
    <property type="match status" value="1"/>
</dbReference>
<dbReference type="EMBL" id="CP013987">
    <property type="protein sequence ID" value="ALZ83920.1"/>
    <property type="molecule type" value="Genomic_DNA"/>
</dbReference>
<dbReference type="SUPFAM" id="SSF52954">
    <property type="entry name" value="Class II aaRS ABD-related"/>
    <property type="match status" value="1"/>
</dbReference>
<comment type="subunit">
    <text evidence="2 10">Homodimer.</text>
</comment>
<dbReference type="Proteomes" id="UP000064137">
    <property type="component" value="Chromosome"/>
</dbReference>
<evidence type="ECO:0000256" key="7">
    <source>
        <dbReference type="ARBA" id="ARBA00022917"/>
    </source>
</evidence>
<gene>
    <name evidence="10" type="primary">proS</name>
    <name evidence="12" type="ORF">APT59_06735</name>
</gene>
<sequence length="568" mass="62581">MRTSQFLLSTLKETPSDAVVISHQLLLRAGMIRKLASGLYTWLPLGLRVLRKVEAVVREEMNATGALEVLMPAIQPAELWQESGRWEQYGPELLRLKDRHQRDFCVGPTHEEVITDLMRNELNSYKQLPINLYQIQTKFRDEIRPRFGLMRGREFVMKDAYSFHLNQASLQQTYDAMYQAYCNVFSRLGLNFRPVQADNGSIGGSGSHEFHVLAGSGEDDIAFSDSSDYAANIEKAEALPRETARGAATEELRLVDTPDTKTIADLVEKFGLAIEKTVKTLVVRGAEEGKLVALVVRGDHELNEIKAANLPEVASPLVFATEPEIRAAIGASPGSLGPMNLSIPCIVDRSVALMSDFGIGANQEDKHYFGVNWERDLPLPQVADLRNVVAGDPSPDGQGTLVIKRGIEVGHIFQLGTKYSEAMKLSVLGEEGKPAVLAMGCYGIGVSRVVAAAIEQNHDERGIRWPAALAPFQIALVPMKYENAAVKEATDRLYAELKAAGFDVLLDDRDKKTSPGVKFADMELIGIPHRLVVGERGLNEGLVEYKGRTDSDSQNIALAEIVDFLKAR</sequence>
<keyword evidence="5 10" id="KW-0547">Nucleotide-binding</keyword>
<dbReference type="GO" id="GO:0006433">
    <property type="term" value="P:prolyl-tRNA aminoacylation"/>
    <property type="evidence" value="ECO:0007669"/>
    <property type="project" value="UniProtKB-UniRule"/>
</dbReference>
<evidence type="ECO:0000256" key="3">
    <source>
        <dbReference type="ARBA" id="ARBA00022490"/>
    </source>
</evidence>
<dbReference type="EC" id="6.1.1.15" evidence="10"/>
<dbReference type="NCBIfam" id="NF006625">
    <property type="entry name" value="PRK09194.1"/>
    <property type="match status" value="1"/>
</dbReference>
<evidence type="ECO:0000256" key="4">
    <source>
        <dbReference type="ARBA" id="ARBA00022598"/>
    </source>
</evidence>
<dbReference type="SUPFAM" id="SSF55826">
    <property type="entry name" value="YbaK/ProRS associated domain"/>
    <property type="match status" value="1"/>
</dbReference>
<dbReference type="Gene3D" id="3.90.960.10">
    <property type="entry name" value="YbaK/aminoacyl-tRNA synthetase-associated domain"/>
    <property type="match status" value="1"/>
</dbReference>
<dbReference type="FunFam" id="3.90.960.10:FF:000001">
    <property type="entry name" value="Proline--tRNA ligase"/>
    <property type="match status" value="1"/>
</dbReference>
<dbReference type="KEGG" id="por:APT59_06735"/>
<dbReference type="HAMAP" id="MF_01569">
    <property type="entry name" value="Pro_tRNA_synth_type1"/>
    <property type="match status" value="1"/>
</dbReference>
<dbReference type="PANTHER" id="PTHR42753">
    <property type="entry name" value="MITOCHONDRIAL RIBOSOME PROTEIN L39/PROLYL-TRNA LIGASE FAMILY MEMBER"/>
    <property type="match status" value="1"/>
</dbReference>
<dbReference type="SUPFAM" id="SSF55681">
    <property type="entry name" value="Class II aaRS and biotin synthetases"/>
    <property type="match status" value="1"/>
</dbReference>
<comment type="subcellular location">
    <subcellularLocation>
        <location evidence="1 10">Cytoplasm</location>
    </subcellularLocation>
</comment>
<dbReference type="PRINTS" id="PR01046">
    <property type="entry name" value="TRNASYNTHPRO"/>
</dbReference>
<dbReference type="InterPro" id="IPR044140">
    <property type="entry name" value="ProRS_anticodon_short"/>
</dbReference>
<organism evidence="12 13">
    <name type="scientific">Pseudomonas oryzihabitans</name>
    <dbReference type="NCBI Taxonomy" id="47885"/>
    <lineage>
        <taxon>Bacteria</taxon>
        <taxon>Pseudomonadati</taxon>
        <taxon>Pseudomonadota</taxon>
        <taxon>Gammaproteobacteria</taxon>
        <taxon>Pseudomonadales</taxon>
        <taxon>Pseudomonadaceae</taxon>
        <taxon>Pseudomonas</taxon>
    </lineage>
</organism>
<dbReference type="PROSITE" id="PS50862">
    <property type="entry name" value="AA_TRNA_LIGASE_II"/>
    <property type="match status" value="1"/>
</dbReference>
<reference evidence="12 13" key="1">
    <citation type="submission" date="2016-01" db="EMBL/GenBank/DDBJ databases">
        <title>Annotation of Pseudomonas oryzihabitans USDA-ARS-USMARC-56511.</title>
        <authorList>
            <person name="Harhay G.P."/>
            <person name="Harhay D.M."/>
            <person name="Smith T.P.L."/>
            <person name="Bono J.L."/>
            <person name="Heaton M.P."/>
            <person name="Clawson M.L."/>
            <person name="Chitko-Mckown C.G."/>
            <person name="Capik S.F."/>
            <person name="DeDonder K.D."/>
            <person name="Apley M.D."/>
            <person name="Lubbers B.V."/>
            <person name="White B.J."/>
            <person name="Larson R.L."/>
        </authorList>
    </citation>
    <scope>NUCLEOTIDE SEQUENCE [LARGE SCALE GENOMIC DNA]</scope>
    <source>
        <strain evidence="12 13">USDA-ARS-USMARC-56511</strain>
    </source>
</reference>
<evidence type="ECO:0000256" key="9">
    <source>
        <dbReference type="ARBA" id="ARBA00047671"/>
    </source>
</evidence>
<dbReference type="FunFam" id="3.30.930.10:FF:000043">
    <property type="entry name" value="Proline--tRNA ligase"/>
    <property type="match status" value="1"/>
</dbReference>
<dbReference type="InterPro" id="IPR004154">
    <property type="entry name" value="Anticodon-bd"/>
</dbReference>